<comment type="caution">
    <text evidence="1">The sequence shown here is derived from an EMBL/GenBank/DDBJ whole genome shotgun (WGS) entry which is preliminary data.</text>
</comment>
<proteinExistence type="predicted"/>
<dbReference type="RefSeq" id="WP_290282825.1">
    <property type="nucleotide sequence ID" value="NZ_JAUFQI010000001.1"/>
</dbReference>
<protein>
    <submittedName>
        <fullName evidence="1">Uncharacterized protein</fullName>
    </submittedName>
</protein>
<evidence type="ECO:0000313" key="2">
    <source>
        <dbReference type="Proteomes" id="UP001595710"/>
    </source>
</evidence>
<name>A0ABV7WPG9_9GAMM</name>
<organism evidence="1 2">
    <name type="scientific">Reinekea marina</name>
    <dbReference type="NCBI Taxonomy" id="1310421"/>
    <lineage>
        <taxon>Bacteria</taxon>
        <taxon>Pseudomonadati</taxon>
        <taxon>Pseudomonadota</taxon>
        <taxon>Gammaproteobacteria</taxon>
        <taxon>Oceanospirillales</taxon>
        <taxon>Saccharospirillaceae</taxon>
        <taxon>Reinekea</taxon>
    </lineage>
</organism>
<dbReference type="EMBL" id="JBHRYN010000008">
    <property type="protein sequence ID" value="MFC3701186.1"/>
    <property type="molecule type" value="Genomic_DNA"/>
</dbReference>
<dbReference type="Proteomes" id="UP001595710">
    <property type="component" value="Unassembled WGS sequence"/>
</dbReference>
<keyword evidence="2" id="KW-1185">Reference proteome</keyword>
<evidence type="ECO:0000313" key="1">
    <source>
        <dbReference type="EMBL" id="MFC3701186.1"/>
    </source>
</evidence>
<reference evidence="2" key="1">
    <citation type="journal article" date="2019" name="Int. J. Syst. Evol. Microbiol.">
        <title>The Global Catalogue of Microorganisms (GCM) 10K type strain sequencing project: providing services to taxonomists for standard genome sequencing and annotation.</title>
        <authorList>
            <consortium name="The Broad Institute Genomics Platform"/>
            <consortium name="The Broad Institute Genome Sequencing Center for Infectious Disease"/>
            <person name="Wu L."/>
            <person name="Ma J."/>
        </authorList>
    </citation>
    <scope>NUCLEOTIDE SEQUENCE [LARGE SCALE GENOMIC DNA]</scope>
    <source>
        <strain evidence="2">CECT 8288</strain>
    </source>
</reference>
<gene>
    <name evidence="1" type="ORF">ACFOND_05970</name>
</gene>
<sequence length="93" mass="10447">MFIDGLSDWEKRRLALVLKDQGHTAFMVIKHAKAAALSAQRNRPVNDVDQKYLALLDKTVEALYGYKRMPNTLEYATPETVAAAVGENNRRGN</sequence>
<accession>A0ABV7WPG9</accession>